<accession>A0ABD6CVK7</accession>
<protein>
    <recommendedName>
        <fullName evidence="4">CbaC protein</fullName>
    </recommendedName>
</protein>
<reference evidence="2 3" key="1">
    <citation type="journal article" date="2019" name="Int. J. Syst. Evol. Microbiol.">
        <title>The Global Catalogue of Microorganisms (GCM) 10K type strain sequencing project: providing services to taxonomists for standard genome sequencing and annotation.</title>
        <authorList>
            <consortium name="The Broad Institute Genomics Platform"/>
            <consortium name="The Broad Institute Genome Sequencing Center for Infectious Disease"/>
            <person name="Wu L."/>
            <person name="Ma J."/>
        </authorList>
    </citation>
    <scope>NUCLEOTIDE SEQUENCE [LARGE SCALE GENOMIC DNA]</scope>
    <source>
        <strain evidence="2 3">CGMCC 1.10594</strain>
    </source>
</reference>
<gene>
    <name evidence="2" type="ORF">ACFSBJ_05925</name>
</gene>
<sequence>MNRALLDVEDLLKLVLVLVLVWLVLRVIGEAFDIFFGLLGFLPDLLGLVVVVLIVLWLLDRI</sequence>
<feature type="transmembrane region" description="Helical" evidence="1">
    <location>
        <begin position="12"/>
        <end position="28"/>
    </location>
</feature>
<dbReference type="InterPro" id="IPR055976">
    <property type="entry name" value="DUF7554"/>
</dbReference>
<evidence type="ECO:0008006" key="4">
    <source>
        <dbReference type="Google" id="ProtNLM"/>
    </source>
</evidence>
<keyword evidence="1" id="KW-0812">Transmembrane</keyword>
<name>A0ABD6CVK7_9EURY</name>
<dbReference type="RefSeq" id="WP_256405835.1">
    <property type="nucleotide sequence ID" value="NZ_CP187151.1"/>
</dbReference>
<evidence type="ECO:0000313" key="2">
    <source>
        <dbReference type="EMBL" id="MFD1633272.1"/>
    </source>
</evidence>
<dbReference type="EMBL" id="JBHUDL010000009">
    <property type="protein sequence ID" value="MFD1633272.1"/>
    <property type="molecule type" value="Genomic_DNA"/>
</dbReference>
<evidence type="ECO:0000313" key="3">
    <source>
        <dbReference type="Proteomes" id="UP001597075"/>
    </source>
</evidence>
<dbReference type="Pfam" id="PF24431">
    <property type="entry name" value="DUF7554"/>
    <property type="match status" value="1"/>
</dbReference>
<keyword evidence="1" id="KW-1133">Transmembrane helix</keyword>
<comment type="caution">
    <text evidence="2">The sequence shown here is derived from an EMBL/GenBank/DDBJ whole genome shotgun (WGS) entry which is preliminary data.</text>
</comment>
<keyword evidence="1" id="KW-0472">Membrane</keyword>
<dbReference type="Proteomes" id="UP001597075">
    <property type="component" value="Unassembled WGS sequence"/>
</dbReference>
<keyword evidence="3" id="KW-1185">Reference proteome</keyword>
<proteinExistence type="predicted"/>
<organism evidence="2 3">
    <name type="scientific">Haloplanus ruber</name>
    <dbReference type="NCBI Taxonomy" id="869892"/>
    <lineage>
        <taxon>Archaea</taxon>
        <taxon>Methanobacteriati</taxon>
        <taxon>Methanobacteriota</taxon>
        <taxon>Stenosarchaea group</taxon>
        <taxon>Halobacteria</taxon>
        <taxon>Halobacteriales</taxon>
        <taxon>Haloferacaceae</taxon>
        <taxon>Haloplanus</taxon>
    </lineage>
</organism>
<dbReference type="AlphaFoldDB" id="A0ABD6CVK7"/>
<feature type="transmembrane region" description="Helical" evidence="1">
    <location>
        <begin position="34"/>
        <end position="59"/>
    </location>
</feature>
<evidence type="ECO:0000256" key="1">
    <source>
        <dbReference type="SAM" id="Phobius"/>
    </source>
</evidence>